<evidence type="ECO:0000313" key="2">
    <source>
        <dbReference type="EMBL" id="PAS92768.1"/>
    </source>
</evidence>
<dbReference type="Proteomes" id="UP000216107">
    <property type="component" value="Unassembled WGS sequence"/>
</dbReference>
<comment type="caution">
    <text evidence="2">The sequence shown here is derived from an EMBL/GenBank/DDBJ whole genome shotgun (WGS) entry which is preliminary data.</text>
</comment>
<organism evidence="2 3">
    <name type="scientific">Candidatus Dactylopiibacterium carminicum</name>
    <dbReference type="NCBI Taxonomy" id="857335"/>
    <lineage>
        <taxon>Bacteria</taxon>
        <taxon>Pseudomonadati</taxon>
        <taxon>Pseudomonadota</taxon>
        <taxon>Betaproteobacteria</taxon>
        <taxon>Rhodocyclales</taxon>
        <taxon>Rhodocyclaceae</taxon>
        <taxon>Candidatus Dactylopiibacterium</taxon>
    </lineage>
</organism>
<proteinExistence type="predicted"/>
<dbReference type="AlphaFoldDB" id="A0A272ERN0"/>
<dbReference type="RefSeq" id="WP_095524933.1">
    <property type="nucleotide sequence ID" value="NZ_MDUX01000035.1"/>
</dbReference>
<dbReference type="EMBL" id="NMRN01000030">
    <property type="protein sequence ID" value="PAS92768.1"/>
    <property type="molecule type" value="Genomic_DNA"/>
</dbReference>
<evidence type="ECO:0000313" key="4">
    <source>
        <dbReference type="Proteomes" id="UP000623509"/>
    </source>
</evidence>
<protein>
    <recommendedName>
        <fullName evidence="5">DUF2917 domain-containing protein</fullName>
    </recommendedName>
</protein>
<reference evidence="2 3" key="2">
    <citation type="submission" date="2017-07" db="EMBL/GenBank/DDBJ databases">
        <title>Candidatus Dactylopiibacterium carminicum, a nitrogen-fixing symbiont of the cochineal insect Dactylopius coccus and Dactylopius opuntiae (Hemiptera: Coccoidea: Dactylopiidae).</title>
        <authorList>
            <person name="Vera A."/>
        </authorList>
    </citation>
    <scope>NUCLEOTIDE SEQUENCE [LARGE SCALE GENOMIC DNA]</scope>
    <source>
        <strain evidence="2 3">NFDCM</strain>
    </source>
</reference>
<sequence>MSAQLSAPRVLSLAAGEQVHFHLRRHEQVRCKQGQLELKHTVMWVGTRPLEVRQTLYAEQACRLDDGSGWISVRAGDDPAVLYVEPASGAVCKFCAMVWSRLREALTDDAGQSGDRGAGRPSHA</sequence>
<reference evidence="1 4" key="1">
    <citation type="submission" date="2016-08" db="EMBL/GenBank/DDBJ databases">
        <title>Candidatus Dactylopiibacterium carminicum genome sequence.</title>
        <authorList>
            <person name="Ramirez-Puebla S.T."/>
            <person name="Ormeno-Orrillo E."/>
            <person name="Vera-Ponce De Leon A."/>
            <person name="Luis L."/>
            <person name="Sanchez-Flores A."/>
            <person name="Monica R."/>
            <person name="Martinez-Romero E."/>
        </authorList>
    </citation>
    <scope>NUCLEOTIDE SEQUENCE [LARGE SCALE GENOMIC DNA]</scope>
    <source>
        <strain evidence="1">END1</strain>
    </source>
</reference>
<accession>A0A272ERN0</accession>
<name>A0A272ERN0_9RHOO</name>
<dbReference type="EMBL" id="MDUX01000035">
    <property type="protein sequence ID" value="KAF7598852.1"/>
    <property type="molecule type" value="Genomic_DNA"/>
</dbReference>
<evidence type="ECO:0008006" key="5">
    <source>
        <dbReference type="Google" id="ProtNLM"/>
    </source>
</evidence>
<keyword evidence="4" id="KW-1185">Reference proteome</keyword>
<gene>
    <name evidence="1" type="ORF">BGI27_10995</name>
    <name evidence="2" type="ORF">CGU29_10255</name>
</gene>
<evidence type="ECO:0000313" key="3">
    <source>
        <dbReference type="Proteomes" id="UP000216107"/>
    </source>
</evidence>
<evidence type="ECO:0000313" key="1">
    <source>
        <dbReference type="EMBL" id="KAF7598852.1"/>
    </source>
</evidence>
<dbReference type="Proteomes" id="UP000623509">
    <property type="component" value="Unassembled WGS sequence"/>
</dbReference>